<proteinExistence type="predicted"/>
<name>A0A168EX37_9BACL</name>
<dbReference type="OrthoDB" id="9944791at2"/>
<keyword evidence="3" id="KW-1185">Reference proteome</keyword>
<dbReference type="Proteomes" id="UP000076796">
    <property type="component" value="Unassembled WGS sequence"/>
</dbReference>
<gene>
    <name evidence="2" type="ORF">AWU65_02675</name>
</gene>
<evidence type="ECO:0000313" key="3">
    <source>
        <dbReference type="Proteomes" id="UP000076796"/>
    </source>
</evidence>
<organism evidence="2 3">
    <name type="scientific">Paenibacillus glucanolyticus</name>
    <dbReference type="NCBI Taxonomy" id="59843"/>
    <lineage>
        <taxon>Bacteria</taxon>
        <taxon>Bacillati</taxon>
        <taxon>Bacillota</taxon>
        <taxon>Bacilli</taxon>
        <taxon>Bacillales</taxon>
        <taxon>Paenibacillaceae</taxon>
        <taxon>Paenibacillus</taxon>
    </lineage>
</organism>
<accession>A0A168EX37</accession>
<reference evidence="2" key="1">
    <citation type="journal article" date="2016" name="Genome Announc.">
        <title>Draft genomes of two strains of Paenibacillus glucanolyticus with capability to degrade lignocellulose.</title>
        <authorList>
            <person name="Mathews S.L."/>
            <person name="Pawlak J."/>
            <person name="Grunden A.M."/>
        </authorList>
    </citation>
    <scope>NUCLEOTIDE SEQUENCE [LARGE SCALE GENOMIC DNA]</scope>
    <source>
        <strain evidence="2">SLM1</strain>
    </source>
</reference>
<dbReference type="RefSeq" id="WP_063477411.1">
    <property type="nucleotide sequence ID" value="NZ_JBCMWP010000019.1"/>
</dbReference>
<feature type="transmembrane region" description="Helical" evidence="1">
    <location>
        <begin position="54"/>
        <end position="81"/>
    </location>
</feature>
<comment type="caution">
    <text evidence="2">The sequence shown here is derived from an EMBL/GenBank/DDBJ whole genome shotgun (WGS) entry which is preliminary data.</text>
</comment>
<keyword evidence="1" id="KW-0812">Transmembrane</keyword>
<dbReference type="AlphaFoldDB" id="A0A168EX37"/>
<keyword evidence="1" id="KW-1133">Transmembrane helix</keyword>
<keyword evidence="1" id="KW-0472">Membrane</keyword>
<sequence length="83" mass="9862">MSRATWVNAKYESMDHGLSDLQRHYLLQELRINHSRPTNLLRSIAKARAFKQRVLWIFQEMMVVVGLFMSILFVAVLLIIWQM</sequence>
<evidence type="ECO:0000256" key="1">
    <source>
        <dbReference type="SAM" id="Phobius"/>
    </source>
</evidence>
<evidence type="ECO:0000313" key="2">
    <source>
        <dbReference type="EMBL" id="KZS44906.1"/>
    </source>
</evidence>
<dbReference type="EMBL" id="LWMH01000001">
    <property type="protein sequence ID" value="KZS44906.1"/>
    <property type="molecule type" value="Genomic_DNA"/>
</dbReference>
<protein>
    <submittedName>
        <fullName evidence="2">Uncharacterized protein</fullName>
    </submittedName>
</protein>